<name>A0A9W2ZKM0_BIOGL</name>
<dbReference type="PANTHER" id="PTHR19444">
    <property type="entry name" value="UNC-93 RELATED"/>
    <property type="match status" value="1"/>
</dbReference>
<gene>
    <name evidence="9 10 11" type="primary">LOC106055628</name>
</gene>
<keyword evidence="4 7" id="KW-1133">Transmembrane helix</keyword>
<evidence type="ECO:0000256" key="7">
    <source>
        <dbReference type="SAM" id="Phobius"/>
    </source>
</evidence>
<feature type="transmembrane region" description="Helical" evidence="7">
    <location>
        <begin position="104"/>
        <end position="125"/>
    </location>
</feature>
<dbReference type="Pfam" id="PF05978">
    <property type="entry name" value="UNC-93"/>
    <property type="match status" value="1"/>
</dbReference>
<keyword evidence="5 7" id="KW-0472">Membrane</keyword>
<feature type="transmembrane region" description="Helical" evidence="7">
    <location>
        <begin position="279"/>
        <end position="299"/>
    </location>
</feature>
<feature type="transmembrane region" description="Helical" evidence="7">
    <location>
        <begin position="340"/>
        <end position="360"/>
    </location>
</feature>
<dbReference type="RefSeq" id="XP_013067422.2">
    <property type="nucleotide sequence ID" value="XM_013211968.2"/>
</dbReference>
<feature type="transmembrane region" description="Helical" evidence="7">
    <location>
        <begin position="311"/>
        <end position="334"/>
    </location>
</feature>
<keyword evidence="8" id="KW-1185">Reference proteome</keyword>
<dbReference type="OrthoDB" id="78663at2759"/>
<protein>
    <submittedName>
        <fullName evidence="9 10">Protein unc-93 homolog A-like</fullName>
    </submittedName>
</protein>
<reference evidence="9 10" key="1">
    <citation type="submission" date="2025-04" db="UniProtKB">
        <authorList>
            <consortium name="RefSeq"/>
        </authorList>
    </citation>
    <scope>IDENTIFICATION</scope>
</reference>
<sequence length="483" mass="52872">MMIMGSGEVMDPTTEGQWMSWPMKNCLVLSLSFTFVYTAYLAIQNLQSSLNQEANLGVVSLSVLYGSIILFGTQSPLFIRYVGAKRVLLLAWFIHTLYTASNFYPTFATLIPTSALLGAIAGPMWTSQGMYISSAGEKYAALQGISTEADLHAVLSKFNGIFFMFYEVTQVTGNMISSFVLSTSSYNTSSTDGHNKICGPDDCPFSAQGTNVTAAAIQEPEKHVVYTLLGVFLACNVCGFMLTLFGLPQHTPTSRAETDSVLKDVVSCFKMTVDSRMLLMLPLFMGQAMAVGVLYADYTKAYISCALGVRWVGYIMTSYGICTAIFAIGINSLAGPLGRLVLFTVAVIIDTGTLVGMLLWQPRDESVIVYFLIPAFSGISEGIMQAQFNTLIAQVFKENISPAFATYHTSKATSFTITFVLSTFICLRPRLYISIALYLVGLVGYVISELRLRRKQSAENKEADDQNMGSFSCQKKLENDFSS</sequence>
<evidence type="ECO:0000256" key="1">
    <source>
        <dbReference type="ARBA" id="ARBA00004141"/>
    </source>
</evidence>
<comment type="subcellular location">
    <subcellularLocation>
        <location evidence="1">Membrane</location>
        <topology evidence="1">Multi-pass membrane protein</topology>
    </subcellularLocation>
</comment>
<dbReference type="RefSeq" id="XP_055875591.1">
    <property type="nucleotide sequence ID" value="XM_056019616.1"/>
</dbReference>
<dbReference type="SUPFAM" id="SSF103473">
    <property type="entry name" value="MFS general substrate transporter"/>
    <property type="match status" value="1"/>
</dbReference>
<feature type="transmembrane region" description="Helical" evidence="7">
    <location>
        <begin position="431"/>
        <end position="448"/>
    </location>
</feature>
<dbReference type="InterPro" id="IPR036259">
    <property type="entry name" value="MFS_trans_sf"/>
</dbReference>
<dbReference type="Proteomes" id="UP001165740">
    <property type="component" value="Chromosome 2"/>
</dbReference>
<evidence type="ECO:0000313" key="11">
    <source>
        <dbReference type="RefSeq" id="XP_055875591.1"/>
    </source>
</evidence>
<dbReference type="InterPro" id="IPR051951">
    <property type="entry name" value="UNC-93_regulatory"/>
</dbReference>
<dbReference type="RefSeq" id="XP_055875590.1">
    <property type="nucleotide sequence ID" value="XM_056019615.1"/>
</dbReference>
<dbReference type="GeneID" id="106055628"/>
<proteinExistence type="inferred from homology"/>
<comment type="similarity">
    <text evidence="2">Belongs to the unc-93 family.</text>
</comment>
<dbReference type="GO" id="GO:0016020">
    <property type="term" value="C:membrane"/>
    <property type="evidence" value="ECO:0007669"/>
    <property type="project" value="UniProtKB-SubCell"/>
</dbReference>
<evidence type="ECO:0000256" key="6">
    <source>
        <dbReference type="SAM" id="MobiDB-lite"/>
    </source>
</evidence>
<dbReference type="PANTHER" id="PTHR19444:SF13">
    <property type="entry name" value="PROTEIN UNC-93 HOMOLOG A"/>
    <property type="match status" value="1"/>
</dbReference>
<feature type="region of interest" description="Disordered" evidence="6">
    <location>
        <begin position="458"/>
        <end position="483"/>
    </location>
</feature>
<dbReference type="OMA" id="GHIENDV"/>
<accession>A0A9W2ZKM0</accession>
<evidence type="ECO:0000256" key="4">
    <source>
        <dbReference type="ARBA" id="ARBA00022989"/>
    </source>
</evidence>
<evidence type="ECO:0000256" key="5">
    <source>
        <dbReference type="ARBA" id="ARBA00023136"/>
    </source>
</evidence>
<evidence type="ECO:0000256" key="2">
    <source>
        <dbReference type="ARBA" id="ARBA00009172"/>
    </source>
</evidence>
<evidence type="ECO:0000313" key="8">
    <source>
        <dbReference type="Proteomes" id="UP001165740"/>
    </source>
</evidence>
<evidence type="ECO:0000313" key="9">
    <source>
        <dbReference type="RefSeq" id="XP_013067422.2"/>
    </source>
</evidence>
<organism evidence="8 11">
    <name type="scientific">Biomphalaria glabrata</name>
    <name type="common">Bloodfluke planorb</name>
    <name type="synonym">Freshwater snail</name>
    <dbReference type="NCBI Taxonomy" id="6526"/>
    <lineage>
        <taxon>Eukaryota</taxon>
        <taxon>Metazoa</taxon>
        <taxon>Spiralia</taxon>
        <taxon>Lophotrochozoa</taxon>
        <taxon>Mollusca</taxon>
        <taxon>Gastropoda</taxon>
        <taxon>Heterobranchia</taxon>
        <taxon>Euthyneura</taxon>
        <taxon>Panpulmonata</taxon>
        <taxon>Hygrophila</taxon>
        <taxon>Lymnaeoidea</taxon>
        <taxon>Planorbidae</taxon>
        <taxon>Biomphalaria</taxon>
    </lineage>
</organism>
<dbReference type="AlphaFoldDB" id="A0A9W2ZKM0"/>
<keyword evidence="3 7" id="KW-0812">Transmembrane</keyword>
<feature type="transmembrane region" description="Helical" evidence="7">
    <location>
        <begin position="224"/>
        <end position="247"/>
    </location>
</feature>
<evidence type="ECO:0000313" key="10">
    <source>
        <dbReference type="RefSeq" id="XP_055875590.1"/>
    </source>
</evidence>
<feature type="transmembrane region" description="Helical" evidence="7">
    <location>
        <begin position="367"/>
        <end position="388"/>
    </location>
</feature>
<dbReference type="KEGG" id="bgt:106055628"/>
<dbReference type="InterPro" id="IPR010291">
    <property type="entry name" value="Ion_channel_UNC-93"/>
</dbReference>
<evidence type="ECO:0000256" key="3">
    <source>
        <dbReference type="ARBA" id="ARBA00022692"/>
    </source>
</evidence>